<keyword evidence="2" id="KW-0964">Secreted</keyword>
<gene>
    <name evidence="7" type="ORF">JJB11_19570</name>
</gene>
<evidence type="ECO:0000256" key="3">
    <source>
        <dbReference type="ARBA" id="ARBA00022729"/>
    </source>
</evidence>
<organism evidence="7 8">
    <name type="scientific">Ramlibacter ginsenosidimutans</name>
    <dbReference type="NCBI Taxonomy" id="502333"/>
    <lineage>
        <taxon>Bacteria</taxon>
        <taxon>Pseudomonadati</taxon>
        <taxon>Pseudomonadota</taxon>
        <taxon>Betaproteobacteria</taxon>
        <taxon>Burkholderiales</taxon>
        <taxon>Comamonadaceae</taxon>
        <taxon>Ramlibacter</taxon>
    </lineage>
</organism>
<dbReference type="Proteomes" id="UP000630528">
    <property type="component" value="Unassembled WGS sequence"/>
</dbReference>
<comment type="caution">
    <text evidence="7">The sequence shown here is derived from an EMBL/GenBank/DDBJ whole genome shotgun (WGS) entry which is preliminary data.</text>
</comment>
<sequence>MRREFRSGPLGTGCALALLLAGGTAMAQPVGPDVRLGNAQFQQLGKSLLVTTTDGAGTRRSVIDWRSFSVPAGSITHFLQPGPDSTSINRVLGNKPSDILGTLSSNGQLVLVNPSGIAIGPGATVDTAAFTASALALSDADALAGRMRFSAERGHRGVDVQGQVLARSGDVVLLGTDVNVGKDAIVQAPNGAVLLGAGQTVALTGRGIEGIVLQVTSPADRAVNLGRLEGDAVGMFASQLRHTGVIAANHVVLAGDKVRLEQGGPAGRADGSPGRGPEPDLSGTIESPPPRGAGGRGSSAASAAARADASRSTAVLAALEAGKAGVVAANGELVTSLQAPTEPGDSAAERRDRRRAAEVVEQCTR</sequence>
<feature type="region of interest" description="Disordered" evidence="4">
    <location>
        <begin position="261"/>
        <end position="307"/>
    </location>
</feature>
<comment type="subcellular location">
    <subcellularLocation>
        <location evidence="1">Secreted</location>
    </subcellularLocation>
</comment>
<feature type="region of interest" description="Disordered" evidence="4">
    <location>
        <begin position="337"/>
        <end position="365"/>
    </location>
</feature>
<feature type="compositionally biased region" description="Basic and acidic residues" evidence="4">
    <location>
        <begin position="347"/>
        <end position="365"/>
    </location>
</feature>
<dbReference type="InterPro" id="IPR050909">
    <property type="entry name" value="Bact_Autotransporter_VF"/>
</dbReference>
<evidence type="ECO:0000313" key="7">
    <source>
        <dbReference type="EMBL" id="MBK6008311.1"/>
    </source>
</evidence>
<evidence type="ECO:0000259" key="6">
    <source>
        <dbReference type="SMART" id="SM00912"/>
    </source>
</evidence>
<feature type="domain" description="Filamentous haemagglutinin FhaB/tRNA nuclease CdiA-like TPS" evidence="6">
    <location>
        <begin position="25"/>
        <end position="141"/>
    </location>
</feature>
<dbReference type="AlphaFoldDB" id="A0A934TWF4"/>
<evidence type="ECO:0000256" key="1">
    <source>
        <dbReference type="ARBA" id="ARBA00004613"/>
    </source>
</evidence>
<keyword evidence="8" id="KW-1185">Reference proteome</keyword>
<dbReference type="InterPro" id="IPR012334">
    <property type="entry name" value="Pectin_lyas_fold"/>
</dbReference>
<proteinExistence type="predicted"/>
<keyword evidence="3 5" id="KW-0732">Signal</keyword>
<reference evidence="7" key="1">
    <citation type="journal article" date="2012" name="J. Microbiol. Biotechnol.">
        <title>Ramlibacter ginsenosidimutans sp. nov., with ginsenoside-converting activity.</title>
        <authorList>
            <person name="Wang L."/>
            <person name="An D.S."/>
            <person name="Kim S.G."/>
            <person name="Jin F.X."/>
            <person name="Kim S.C."/>
            <person name="Lee S.T."/>
            <person name="Im W.T."/>
        </authorList>
    </citation>
    <scope>NUCLEOTIDE SEQUENCE</scope>
    <source>
        <strain evidence="7">KACC 17527</strain>
    </source>
</reference>
<accession>A0A934TWF4</accession>
<feature type="signal peptide" evidence="5">
    <location>
        <begin position="1"/>
        <end position="27"/>
    </location>
</feature>
<dbReference type="InterPro" id="IPR008638">
    <property type="entry name" value="FhaB/CdiA-like_TPS"/>
</dbReference>
<reference evidence="7" key="2">
    <citation type="submission" date="2021-01" db="EMBL/GenBank/DDBJ databases">
        <authorList>
            <person name="Kang M."/>
        </authorList>
    </citation>
    <scope>NUCLEOTIDE SEQUENCE</scope>
    <source>
        <strain evidence="7">KACC 17527</strain>
    </source>
</reference>
<dbReference type="SUPFAM" id="SSF51126">
    <property type="entry name" value="Pectin lyase-like"/>
    <property type="match status" value="1"/>
</dbReference>
<dbReference type="PANTHER" id="PTHR12338">
    <property type="entry name" value="AUTOTRANSPORTER"/>
    <property type="match status" value="1"/>
</dbReference>
<dbReference type="PANTHER" id="PTHR12338:SF8">
    <property type="entry name" value="HEME_HEMOPEXIN-BINDING PROTEIN"/>
    <property type="match status" value="1"/>
</dbReference>
<feature type="compositionally biased region" description="Low complexity" evidence="4">
    <location>
        <begin position="298"/>
        <end position="307"/>
    </location>
</feature>
<protein>
    <submittedName>
        <fullName evidence="7">Filamentous hemagglutinin N-terminal domain-containing protein</fullName>
    </submittedName>
</protein>
<evidence type="ECO:0000256" key="5">
    <source>
        <dbReference type="SAM" id="SignalP"/>
    </source>
</evidence>
<name>A0A934TWF4_9BURK</name>
<dbReference type="EMBL" id="JAEPWM010000009">
    <property type="protein sequence ID" value="MBK6008311.1"/>
    <property type="molecule type" value="Genomic_DNA"/>
</dbReference>
<dbReference type="RefSeq" id="WP_201175383.1">
    <property type="nucleotide sequence ID" value="NZ_JAEPWM010000009.1"/>
</dbReference>
<evidence type="ECO:0000256" key="2">
    <source>
        <dbReference type="ARBA" id="ARBA00022525"/>
    </source>
</evidence>
<evidence type="ECO:0000256" key="4">
    <source>
        <dbReference type="SAM" id="MobiDB-lite"/>
    </source>
</evidence>
<dbReference type="InterPro" id="IPR011050">
    <property type="entry name" value="Pectin_lyase_fold/virulence"/>
</dbReference>
<evidence type="ECO:0000313" key="8">
    <source>
        <dbReference type="Proteomes" id="UP000630528"/>
    </source>
</evidence>
<dbReference type="Pfam" id="PF05860">
    <property type="entry name" value="TPS"/>
    <property type="match status" value="1"/>
</dbReference>
<dbReference type="SMART" id="SM00912">
    <property type="entry name" value="Haemagg_act"/>
    <property type="match status" value="1"/>
</dbReference>
<dbReference type="GO" id="GO:0005576">
    <property type="term" value="C:extracellular region"/>
    <property type="evidence" value="ECO:0007669"/>
    <property type="project" value="UniProtKB-SubCell"/>
</dbReference>
<feature type="chain" id="PRO_5037804705" evidence="5">
    <location>
        <begin position="28"/>
        <end position="365"/>
    </location>
</feature>
<dbReference type="Gene3D" id="2.160.20.10">
    <property type="entry name" value="Single-stranded right-handed beta-helix, Pectin lyase-like"/>
    <property type="match status" value="1"/>
</dbReference>
<dbReference type="NCBIfam" id="TIGR01901">
    <property type="entry name" value="adhes_NPXG"/>
    <property type="match status" value="1"/>
</dbReference>